<sequence>EKRLKALEHQLTEARRRTSHSRARQESICEESQHSLRKAWLASALSDSKPIANSNRLSDCERNAWQDRVDRLSQEAEESKSILDKRTQEVNIVLHT</sequence>
<dbReference type="EMBL" id="CAAALY010250120">
    <property type="protein sequence ID" value="VEL35562.1"/>
    <property type="molecule type" value="Genomic_DNA"/>
</dbReference>
<keyword evidence="4" id="KW-1185">Reference proteome</keyword>
<protein>
    <submittedName>
        <fullName evidence="3">Uncharacterized protein</fullName>
    </submittedName>
</protein>
<feature type="coiled-coil region" evidence="1">
    <location>
        <begin position="62"/>
        <end position="89"/>
    </location>
</feature>
<feature type="compositionally biased region" description="Basic and acidic residues" evidence="2">
    <location>
        <begin position="1"/>
        <end position="16"/>
    </location>
</feature>
<feature type="region of interest" description="Disordered" evidence="2">
    <location>
        <begin position="1"/>
        <end position="30"/>
    </location>
</feature>
<evidence type="ECO:0000313" key="3">
    <source>
        <dbReference type="EMBL" id="VEL35562.1"/>
    </source>
</evidence>
<organism evidence="3 4">
    <name type="scientific">Protopolystoma xenopodis</name>
    <dbReference type="NCBI Taxonomy" id="117903"/>
    <lineage>
        <taxon>Eukaryota</taxon>
        <taxon>Metazoa</taxon>
        <taxon>Spiralia</taxon>
        <taxon>Lophotrochozoa</taxon>
        <taxon>Platyhelminthes</taxon>
        <taxon>Monogenea</taxon>
        <taxon>Polyopisthocotylea</taxon>
        <taxon>Polystomatidea</taxon>
        <taxon>Polystomatidae</taxon>
        <taxon>Protopolystoma</taxon>
    </lineage>
</organism>
<evidence type="ECO:0000313" key="4">
    <source>
        <dbReference type="Proteomes" id="UP000784294"/>
    </source>
</evidence>
<feature type="non-terminal residue" evidence="3">
    <location>
        <position position="1"/>
    </location>
</feature>
<name>A0A3S5BR13_9PLAT</name>
<proteinExistence type="predicted"/>
<gene>
    <name evidence="3" type="ORF">PXEA_LOCUS29002</name>
</gene>
<reference evidence="3" key="1">
    <citation type="submission" date="2018-11" db="EMBL/GenBank/DDBJ databases">
        <authorList>
            <consortium name="Pathogen Informatics"/>
        </authorList>
    </citation>
    <scope>NUCLEOTIDE SEQUENCE</scope>
</reference>
<keyword evidence="1" id="KW-0175">Coiled coil</keyword>
<dbReference type="AlphaFoldDB" id="A0A3S5BR13"/>
<comment type="caution">
    <text evidence="3">The sequence shown here is derived from an EMBL/GenBank/DDBJ whole genome shotgun (WGS) entry which is preliminary data.</text>
</comment>
<accession>A0A3S5BR13</accession>
<evidence type="ECO:0000256" key="1">
    <source>
        <dbReference type="SAM" id="Coils"/>
    </source>
</evidence>
<evidence type="ECO:0000256" key="2">
    <source>
        <dbReference type="SAM" id="MobiDB-lite"/>
    </source>
</evidence>
<dbReference type="Proteomes" id="UP000784294">
    <property type="component" value="Unassembled WGS sequence"/>
</dbReference>